<sequence>MLRRGYGNDSAPAGTIRGAETLHCAPRAADRGTGMTAAHRHRPVVTLAALYGAGGSVVGPRVAERLGVPYLDRAIPDAVVRQTGLPSDAVADVDDQPHSAMRRLVARLGRSTTATGGAAGSAEHLDLAERTVRAYIEEALARASAAGGVALGRGGMVVLRSVPWALHVHLGGPQENRLRQRMVIEGIDRETAARRQRVEDRTRRQYVRRAYGVDGDDPSLYHLMIDSTAIDLDTCVDLIVAASQARVRALEGQA</sequence>
<dbReference type="SUPFAM" id="SSF52540">
    <property type="entry name" value="P-loop containing nucleoside triphosphate hydrolases"/>
    <property type="match status" value="1"/>
</dbReference>
<evidence type="ECO:0000313" key="2">
    <source>
        <dbReference type="Proteomes" id="UP000643165"/>
    </source>
</evidence>
<evidence type="ECO:0000313" key="1">
    <source>
        <dbReference type="EMBL" id="GIJ24469.1"/>
    </source>
</evidence>
<reference evidence="1 2" key="1">
    <citation type="submission" date="2021-01" db="EMBL/GenBank/DDBJ databases">
        <title>Whole genome shotgun sequence of Verrucosispora lutea NBRC 106530.</title>
        <authorList>
            <person name="Komaki H."/>
            <person name="Tamura T."/>
        </authorList>
    </citation>
    <scope>NUCLEOTIDE SEQUENCE [LARGE SCALE GENOMIC DNA]</scope>
    <source>
        <strain evidence="1 2">NBRC 106530</strain>
    </source>
</reference>
<comment type="caution">
    <text evidence="1">The sequence shown here is derived from an EMBL/GenBank/DDBJ whole genome shotgun (WGS) entry which is preliminary data.</text>
</comment>
<accession>A0ABQ4J2X1</accession>
<organism evidence="1 2">
    <name type="scientific">Micromonospora lutea</name>
    <dbReference type="NCBI Taxonomy" id="419825"/>
    <lineage>
        <taxon>Bacteria</taxon>
        <taxon>Bacillati</taxon>
        <taxon>Actinomycetota</taxon>
        <taxon>Actinomycetes</taxon>
        <taxon>Micromonosporales</taxon>
        <taxon>Micromonosporaceae</taxon>
        <taxon>Micromonospora</taxon>
    </lineage>
</organism>
<dbReference type="Gene3D" id="3.40.50.300">
    <property type="entry name" value="P-loop containing nucleotide triphosphate hydrolases"/>
    <property type="match status" value="1"/>
</dbReference>
<proteinExistence type="predicted"/>
<protein>
    <recommendedName>
        <fullName evidence="3">Cytidylate kinase-like family protein</fullName>
    </recommendedName>
</protein>
<dbReference type="Pfam" id="PF13189">
    <property type="entry name" value="Cytidylate_kin2"/>
    <property type="match status" value="1"/>
</dbReference>
<gene>
    <name evidence="1" type="ORF">Vlu01_50930</name>
</gene>
<name>A0ABQ4J2X1_9ACTN</name>
<dbReference type="EMBL" id="BOPB01000034">
    <property type="protein sequence ID" value="GIJ24469.1"/>
    <property type="molecule type" value="Genomic_DNA"/>
</dbReference>
<dbReference type="Proteomes" id="UP000643165">
    <property type="component" value="Unassembled WGS sequence"/>
</dbReference>
<dbReference type="InterPro" id="IPR027417">
    <property type="entry name" value="P-loop_NTPase"/>
</dbReference>
<evidence type="ECO:0008006" key="3">
    <source>
        <dbReference type="Google" id="ProtNLM"/>
    </source>
</evidence>
<keyword evidence="2" id="KW-1185">Reference proteome</keyword>